<dbReference type="Gene3D" id="3.90.550.50">
    <property type="match status" value="1"/>
</dbReference>
<evidence type="ECO:0008006" key="4">
    <source>
        <dbReference type="Google" id="ProtNLM"/>
    </source>
</evidence>
<accession>A0AAD3DCW7</accession>
<evidence type="ECO:0000313" key="3">
    <source>
        <dbReference type="Proteomes" id="UP001054902"/>
    </source>
</evidence>
<proteinExistence type="predicted"/>
<feature type="transmembrane region" description="Helical" evidence="1">
    <location>
        <begin position="42"/>
        <end position="61"/>
    </location>
</feature>
<name>A0AAD3DCW7_9STRA</name>
<keyword evidence="1" id="KW-0812">Transmembrane</keyword>
<dbReference type="Proteomes" id="UP001054902">
    <property type="component" value="Unassembled WGS sequence"/>
</dbReference>
<organism evidence="2 3">
    <name type="scientific">Chaetoceros tenuissimus</name>
    <dbReference type="NCBI Taxonomy" id="426638"/>
    <lineage>
        <taxon>Eukaryota</taxon>
        <taxon>Sar</taxon>
        <taxon>Stramenopiles</taxon>
        <taxon>Ochrophyta</taxon>
        <taxon>Bacillariophyta</taxon>
        <taxon>Coscinodiscophyceae</taxon>
        <taxon>Chaetocerotophycidae</taxon>
        <taxon>Chaetocerotales</taxon>
        <taxon>Chaetocerotaceae</taxon>
        <taxon>Chaetoceros</taxon>
    </lineage>
</organism>
<gene>
    <name evidence="2" type="ORF">CTEN210_18133</name>
</gene>
<keyword evidence="1" id="KW-0472">Membrane</keyword>
<comment type="caution">
    <text evidence="2">The sequence shown here is derived from an EMBL/GenBank/DDBJ whole genome shotgun (WGS) entry which is preliminary data.</text>
</comment>
<sequence>MGPRILPDRLLLNSVVGSKFMKHFGILSNGVRQRGIQRNKKIYRKLASISIGIAVAIAALFNTLCTFRGSFESLPIEYFPISDRTLKEMQRYEKEFLHEKPLSGGSKTTMLLGIFSTNASDKYIHRRTYIRDTYLNTGDPRICKLEEYIRQHKSNMHPVCQVPYTFIIAAGGRDRPYDHDDDDEPLTITPKKRINDQDDCTYLNIRENMEDGKTSTFFKFGAEMSKLYNIDYINKLDDDTIVSPKLLIEFIDNELPPFPYNRRTFGGRAWGSRTGNVYYGAGQFYFLSSDLTDYVSNTLSAKDRYALSHSKRRTEDADMGKFLFSHNRPLKFIDLSLHRFWEHGQKSEQDFKKEWYEIMDSTRDEPRLPTREGVPWQRWCDKWINMNRGL</sequence>
<dbReference type="EMBL" id="BLLK01000074">
    <property type="protein sequence ID" value="GFH61657.1"/>
    <property type="molecule type" value="Genomic_DNA"/>
</dbReference>
<reference evidence="2 3" key="1">
    <citation type="journal article" date="2021" name="Sci. Rep.">
        <title>The genome of the diatom Chaetoceros tenuissimus carries an ancient integrated fragment of an extant virus.</title>
        <authorList>
            <person name="Hongo Y."/>
            <person name="Kimura K."/>
            <person name="Takaki Y."/>
            <person name="Yoshida Y."/>
            <person name="Baba S."/>
            <person name="Kobayashi G."/>
            <person name="Nagasaki K."/>
            <person name="Hano T."/>
            <person name="Tomaru Y."/>
        </authorList>
    </citation>
    <scope>NUCLEOTIDE SEQUENCE [LARGE SCALE GENOMIC DNA]</scope>
    <source>
        <strain evidence="2 3">NIES-3715</strain>
    </source>
</reference>
<keyword evidence="1" id="KW-1133">Transmembrane helix</keyword>
<protein>
    <recommendedName>
        <fullName evidence="4">Hexosyltransferase</fullName>
    </recommendedName>
</protein>
<evidence type="ECO:0000313" key="2">
    <source>
        <dbReference type="EMBL" id="GFH61657.1"/>
    </source>
</evidence>
<dbReference type="AlphaFoldDB" id="A0AAD3DCW7"/>
<evidence type="ECO:0000256" key="1">
    <source>
        <dbReference type="SAM" id="Phobius"/>
    </source>
</evidence>
<keyword evidence="3" id="KW-1185">Reference proteome</keyword>